<dbReference type="Proteomes" id="UP000054821">
    <property type="component" value="Unassembled WGS sequence"/>
</dbReference>
<proteinExistence type="predicted"/>
<gene>
    <name evidence="2" type="ORF">TGAM01_v201556</name>
</gene>
<dbReference type="EMBL" id="JPDN02000004">
    <property type="protein sequence ID" value="PON29307.1"/>
    <property type="molecule type" value="Genomic_DNA"/>
</dbReference>
<feature type="non-terminal residue" evidence="2">
    <location>
        <position position="1"/>
    </location>
</feature>
<organism evidence="2 3">
    <name type="scientific">Trichoderma gamsii</name>
    <dbReference type="NCBI Taxonomy" id="398673"/>
    <lineage>
        <taxon>Eukaryota</taxon>
        <taxon>Fungi</taxon>
        <taxon>Dikarya</taxon>
        <taxon>Ascomycota</taxon>
        <taxon>Pezizomycotina</taxon>
        <taxon>Sordariomycetes</taxon>
        <taxon>Hypocreomycetidae</taxon>
        <taxon>Hypocreales</taxon>
        <taxon>Hypocreaceae</taxon>
        <taxon>Trichoderma</taxon>
    </lineage>
</organism>
<name>A0A2P4ZYD2_9HYPO</name>
<dbReference type="RefSeq" id="XP_024406401.1">
    <property type="nucleotide sequence ID" value="XM_024548790.1"/>
</dbReference>
<sequence>RRKNLQQWKAKYVKVCGRRKSVLIPWPSLCASLHTGCTIPVSVSTSFCSHVIHALRLCAATPRRQTANQWGRQLQTKRQGKKKGKKLRV</sequence>
<dbReference type="GeneID" id="36347333"/>
<evidence type="ECO:0000313" key="3">
    <source>
        <dbReference type="Proteomes" id="UP000054821"/>
    </source>
</evidence>
<accession>A0A2P4ZYD2</accession>
<feature type="compositionally biased region" description="Basic residues" evidence="1">
    <location>
        <begin position="78"/>
        <end position="89"/>
    </location>
</feature>
<comment type="caution">
    <text evidence="2">The sequence shown here is derived from an EMBL/GenBank/DDBJ whole genome shotgun (WGS) entry which is preliminary data.</text>
</comment>
<dbReference type="AlphaFoldDB" id="A0A2P4ZYD2"/>
<keyword evidence="3" id="KW-1185">Reference proteome</keyword>
<evidence type="ECO:0000256" key="1">
    <source>
        <dbReference type="SAM" id="MobiDB-lite"/>
    </source>
</evidence>
<feature type="region of interest" description="Disordered" evidence="1">
    <location>
        <begin position="65"/>
        <end position="89"/>
    </location>
</feature>
<reference evidence="2 3" key="1">
    <citation type="journal article" date="2016" name="Genome Announc.">
        <title>Draft Whole-Genome Sequence of Trichoderma gamsii T6085, a Promising Biocontrol Agent of Fusarium Head Blight on Wheat.</title>
        <authorList>
            <person name="Baroncelli R."/>
            <person name="Zapparata A."/>
            <person name="Piaggeschi G."/>
            <person name="Sarrocco S."/>
            <person name="Vannacci G."/>
        </authorList>
    </citation>
    <scope>NUCLEOTIDE SEQUENCE [LARGE SCALE GENOMIC DNA]</scope>
    <source>
        <strain evidence="2 3">T6085</strain>
    </source>
</reference>
<evidence type="ECO:0000313" key="2">
    <source>
        <dbReference type="EMBL" id="PON29307.1"/>
    </source>
</evidence>
<protein>
    <submittedName>
        <fullName evidence="2">Uncharacterized protein</fullName>
    </submittedName>
</protein>